<protein>
    <recommendedName>
        <fullName evidence="2">NifU family protein</fullName>
    </recommendedName>
</protein>
<name>A0A7C2YJ56_9CREN</name>
<proteinExistence type="predicted"/>
<reference evidence="1" key="1">
    <citation type="journal article" date="2020" name="mSystems">
        <title>Genome- and Community-Level Interaction Insights into Carbon Utilization and Element Cycling Functions of Hydrothermarchaeota in Hydrothermal Sediment.</title>
        <authorList>
            <person name="Zhou Z."/>
            <person name="Liu Y."/>
            <person name="Xu W."/>
            <person name="Pan J."/>
            <person name="Luo Z.H."/>
            <person name="Li M."/>
        </authorList>
    </citation>
    <scope>NUCLEOTIDE SEQUENCE [LARGE SCALE GENOMIC DNA]</scope>
    <source>
        <strain evidence="1">SpSt-1259</strain>
    </source>
</reference>
<dbReference type="EMBL" id="DSFE01000017">
    <property type="protein sequence ID" value="HEU97351.1"/>
    <property type="molecule type" value="Genomic_DNA"/>
</dbReference>
<evidence type="ECO:0000313" key="1">
    <source>
        <dbReference type="EMBL" id="HEU97351.1"/>
    </source>
</evidence>
<gene>
    <name evidence="1" type="ORF">ENO36_00645</name>
</gene>
<sequence length="93" mass="11049">MRTEEIFEKAREEYNKYRDPEARAEIVEVDEGKGEAVIKIEGSFCRTCGVDDWIDDFKYVLEDLGVKAKIVEYEIYHERDEAKARFRIEIPKK</sequence>
<organism evidence="1">
    <name type="scientific">Fervidicoccus fontis</name>
    <dbReference type="NCBI Taxonomy" id="683846"/>
    <lineage>
        <taxon>Archaea</taxon>
        <taxon>Thermoproteota</taxon>
        <taxon>Thermoprotei</taxon>
        <taxon>Fervidicoccales</taxon>
        <taxon>Fervidicoccaceae</taxon>
        <taxon>Fervidicoccus</taxon>
    </lineage>
</organism>
<accession>A0A7C2YJ56</accession>
<evidence type="ECO:0008006" key="2">
    <source>
        <dbReference type="Google" id="ProtNLM"/>
    </source>
</evidence>
<comment type="caution">
    <text evidence="1">The sequence shown here is derived from an EMBL/GenBank/DDBJ whole genome shotgun (WGS) entry which is preliminary data.</text>
</comment>
<dbReference type="Proteomes" id="UP000885664">
    <property type="component" value="Unassembled WGS sequence"/>
</dbReference>
<dbReference type="AlphaFoldDB" id="A0A7C2YJ56"/>